<dbReference type="AlphaFoldDB" id="A0A517SIB4"/>
<dbReference type="OrthoDB" id="288620at2"/>
<proteinExistence type="predicted"/>
<organism evidence="1 2">
    <name type="scientific">Caulifigura coniformis</name>
    <dbReference type="NCBI Taxonomy" id="2527983"/>
    <lineage>
        <taxon>Bacteria</taxon>
        <taxon>Pseudomonadati</taxon>
        <taxon>Planctomycetota</taxon>
        <taxon>Planctomycetia</taxon>
        <taxon>Planctomycetales</taxon>
        <taxon>Planctomycetaceae</taxon>
        <taxon>Caulifigura</taxon>
    </lineage>
</organism>
<accession>A0A517SIB4</accession>
<gene>
    <name evidence="1" type="ORF">Pan44_39140</name>
</gene>
<evidence type="ECO:0000313" key="1">
    <source>
        <dbReference type="EMBL" id="QDT55866.1"/>
    </source>
</evidence>
<dbReference type="Proteomes" id="UP000315700">
    <property type="component" value="Chromosome"/>
</dbReference>
<reference evidence="1 2" key="1">
    <citation type="submission" date="2019-02" db="EMBL/GenBank/DDBJ databases">
        <title>Deep-cultivation of Planctomycetes and their phenomic and genomic characterization uncovers novel biology.</title>
        <authorList>
            <person name="Wiegand S."/>
            <person name="Jogler M."/>
            <person name="Boedeker C."/>
            <person name="Pinto D."/>
            <person name="Vollmers J."/>
            <person name="Rivas-Marin E."/>
            <person name="Kohn T."/>
            <person name="Peeters S.H."/>
            <person name="Heuer A."/>
            <person name="Rast P."/>
            <person name="Oberbeckmann S."/>
            <person name="Bunk B."/>
            <person name="Jeske O."/>
            <person name="Meyerdierks A."/>
            <person name="Storesund J.E."/>
            <person name="Kallscheuer N."/>
            <person name="Luecker S."/>
            <person name="Lage O.M."/>
            <person name="Pohl T."/>
            <person name="Merkel B.J."/>
            <person name="Hornburger P."/>
            <person name="Mueller R.-W."/>
            <person name="Bruemmer F."/>
            <person name="Labrenz M."/>
            <person name="Spormann A.M."/>
            <person name="Op den Camp H."/>
            <person name="Overmann J."/>
            <person name="Amann R."/>
            <person name="Jetten M.S.M."/>
            <person name="Mascher T."/>
            <person name="Medema M.H."/>
            <person name="Devos D.P."/>
            <person name="Kaster A.-K."/>
            <person name="Ovreas L."/>
            <person name="Rohde M."/>
            <person name="Galperin M.Y."/>
            <person name="Jogler C."/>
        </authorList>
    </citation>
    <scope>NUCLEOTIDE SEQUENCE [LARGE SCALE GENOMIC DNA]</scope>
    <source>
        <strain evidence="1 2">Pan44</strain>
    </source>
</reference>
<name>A0A517SIB4_9PLAN</name>
<protein>
    <recommendedName>
        <fullName evidence="3">DUF2997 domain-containing protein</fullName>
    </recommendedName>
</protein>
<dbReference type="InterPro" id="IPR021375">
    <property type="entry name" value="DUF2997"/>
</dbReference>
<keyword evidence="2" id="KW-1185">Reference proteome</keyword>
<dbReference type="InParanoid" id="A0A517SIB4"/>
<dbReference type="RefSeq" id="WP_145032309.1">
    <property type="nucleotide sequence ID" value="NZ_CP036271.1"/>
</dbReference>
<dbReference type="KEGG" id="ccos:Pan44_39140"/>
<evidence type="ECO:0008006" key="3">
    <source>
        <dbReference type="Google" id="ProtNLM"/>
    </source>
</evidence>
<sequence>MKSIELIISPNGQIRLETLGFTGTDCLPAAEFLRKGLGHIVGETRTQAFYAASTDAGLPLPSTPPRS</sequence>
<dbReference type="EMBL" id="CP036271">
    <property type="protein sequence ID" value="QDT55866.1"/>
    <property type="molecule type" value="Genomic_DNA"/>
</dbReference>
<dbReference type="Pfam" id="PF11211">
    <property type="entry name" value="DUF2997"/>
    <property type="match status" value="1"/>
</dbReference>
<evidence type="ECO:0000313" key="2">
    <source>
        <dbReference type="Proteomes" id="UP000315700"/>
    </source>
</evidence>